<reference evidence="3" key="1">
    <citation type="submission" date="2016-03" db="EMBL/GenBank/DDBJ databases">
        <title>Complete genome sequence of Solimmundus cernigliae, representing a novel lineage of polycyclic aromatic hydrocarbon degraders within the Gammaproteobacteria.</title>
        <authorList>
            <person name="Singleton D.R."/>
            <person name="Dickey A.N."/>
            <person name="Scholl E.H."/>
            <person name="Wright F.A."/>
            <person name="Aitken M.D."/>
        </authorList>
    </citation>
    <scope>NUCLEOTIDE SEQUENCE [LARGE SCALE GENOMIC DNA]</scope>
    <source>
        <strain evidence="3">TR3.2</strain>
    </source>
</reference>
<protein>
    <recommendedName>
        <fullName evidence="1">AB hydrolase-1 domain-containing protein</fullName>
    </recommendedName>
</protein>
<sequence>MTAQLLSFAAAGGVTLAAETWGDPANPPVILLHGGGQTRHSWQGTARVLAQRGWYVLAVDQRGHGQSDWAHDGHYSFDDYVQDFRGVVATLARPPVLVGASLGGLVGLLSEGERQGEFLRALVLVDIVPRIERRGEGQVRNFMAGNPRGFASLDEAADAVASYLPHRPRPDDVSGLERNLRLRDGRYYWHWDTRMMQSFAKGASVRERLEASARALTVPTLLIRGQISDVVSPEGAREFLATVPHAQFVEVPGAGHMVAGDSNDVFTEAVLGFLSGL</sequence>
<dbReference type="InterPro" id="IPR029058">
    <property type="entry name" value="AB_hydrolase_fold"/>
</dbReference>
<dbReference type="InterPro" id="IPR000639">
    <property type="entry name" value="Epox_hydrolase-like"/>
</dbReference>
<dbReference type="KEGG" id="gbi:PG2T_00720"/>
<evidence type="ECO:0000313" key="3">
    <source>
        <dbReference type="Proteomes" id="UP000092952"/>
    </source>
</evidence>
<dbReference type="PRINTS" id="PR00111">
    <property type="entry name" value="ABHYDROLASE"/>
</dbReference>
<dbReference type="EMBL" id="CP014671">
    <property type="protein sequence ID" value="ANX02861.1"/>
    <property type="molecule type" value="Genomic_DNA"/>
</dbReference>
<name>A0A1B1YQ40_9GAMM</name>
<dbReference type="Gene3D" id="3.40.50.1820">
    <property type="entry name" value="alpha/beta hydrolase"/>
    <property type="match status" value="1"/>
</dbReference>
<dbReference type="SUPFAM" id="SSF53474">
    <property type="entry name" value="alpha/beta-Hydrolases"/>
    <property type="match status" value="1"/>
</dbReference>
<dbReference type="PANTHER" id="PTHR43194:SF2">
    <property type="entry name" value="PEROXISOMAL MEMBRANE PROTEIN LPX1"/>
    <property type="match status" value="1"/>
</dbReference>
<feature type="domain" description="AB hydrolase-1" evidence="1">
    <location>
        <begin position="27"/>
        <end position="258"/>
    </location>
</feature>
<dbReference type="STRING" id="1810504.PG2T_00720"/>
<dbReference type="InterPro" id="IPR000073">
    <property type="entry name" value="AB_hydrolase_1"/>
</dbReference>
<organism evidence="2 3">
    <name type="scientific">Immundisolibacter cernigliae</name>
    <dbReference type="NCBI Taxonomy" id="1810504"/>
    <lineage>
        <taxon>Bacteria</taxon>
        <taxon>Pseudomonadati</taxon>
        <taxon>Pseudomonadota</taxon>
        <taxon>Gammaproteobacteria</taxon>
        <taxon>Immundisolibacterales</taxon>
        <taxon>Immundisolibacteraceae</taxon>
        <taxon>Immundisolibacter</taxon>
    </lineage>
</organism>
<dbReference type="InParanoid" id="A0A1B1YQ40"/>
<accession>A0A1B1YQ40</accession>
<evidence type="ECO:0000259" key="1">
    <source>
        <dbReference type="Pfam" id="PF00561"/>
    </source>
</evidence>
<dbReference type="Proteomes" id="UP000092952">
    <property type="component" value="Chromosome"/>
</dbReference>
<dbReference type="AlphaFoldDB" id="A0A1B1YQ40"/>
<dbReference type="RefSeq" id="WP_068802375.1">
    <property type="nucleotide sequence ID" value="NZ_CP014671.1"/>
</dbReference>
<evidence type="ECO:0000313" key="2">
    <source>
        <dbReference type="EMBL" id="ANX02861.1"/>
    </source>
</evidence>
<proteinExistence type="predicted"/>
<dbReference type="GO" id="GO:0003824">
    <property type="term" value="F:catalytic activity"/>
    <property type="evidence" value="ECO:0007669"/>
    <property type="project" value="InterPro"/>
</dbReference>
<dbReference type="OrthoDB" id="5380819at2"/>
<dbReference type="PANTHER" id="PTHR43194">
    <property type="entry name" value="HYDROLASE ALPHA/BETA FOLD FAMILY"/>
    <property type="match status" value="1"/>
</dbReference>
<dbReference type="InterPro" id="IPR050228">
    <property type="entry name" value="Carboxylesterase_BioH"/>
</dbReference>
<dbReference type="Pfam" id="PF00561">
    <property type="entry name" value="Abhydrolase_1"/>
    <property type="match status" value="1"/>
</dbReference>
<keyword evidence="3" id="KW-1185">Reference proteome</keyword>
<dbReference type="PRINTS" id="PR00412">
    <property type="entry name" value="EPOXHYDRLASE"/>
</dbReference>
<gene>
    <name evidence="2" type="ORF">PG2T_00720</name>
</gene>